<dbReference type="Proteomes" id="UP000033035">
    <property type="component" value="Unassembled WGS sequence"/>
</dbReference>
<evidence type="ECO:0000256" key="1">
    <source>
        <dbReference type="SAM" id="SignalP"/>
    </source>
</evidence>
<comment type="caution">
    <text evidence="2">The sequence shown here is derived from an EMBL/GenBank/DDBJ whole genome shotgun (WGS) entry which is preliminary data.</text>
</comment>
<dbReference type="GeneID" id="66308372"/>
<organism evidence="2 3">
    <name type="scientific">Parabacteroides gordonii MS-1 = DSM 23371</name>
    <dbReference type="NCBI Taxonomy" id="1203610"/>
    <lineage>
        <taxon>Bacteria</taxon>
        <taxon>Pseudomonadati</taxon>
        <taxon>Bacteroidota</taxon>
        <taxon>Bacteroidia</taxon>
        <taxon>Bacteroidales</taxon>
        <taxon>Tannerellaceae</taxon>
        <taxon>Parabacteroides</taxon>
    </lineage>
</organism>
<reference evidence="2 3" key="1">
    <citation type="submission" date="2013-04" db="EMBL/GenBank/DDBJ databases">
        <title>The Genome Sequence of Parabacteroides gordonii DSM 23371.</title>
        <authorList>
            <consortium name="The Broad Institute Genomics Platform"/>
            <person name="Earl A."/>
            <person name="Ward D."/>
            <person name="Feldgarden M."/>
            <person name="Gevers D."/>
            <person name="Martens E."/>
            <person name="Sakamoto M."/>
            <person name="Benno Y."/>
            <person name="Suzuki N."/>
            <person name="Matsunaga N."/>
            <person name="Koshihara K."/>
            <person name="Seki M."/>
            <person name="Komiya H."/>
            <person name="Walker B."/>
            <person name="Young S."/>
            <person name="Zeng Q."/>
            <person name="Gargeya S."/>
            <person name="Fitzgerald M."/>
            <person name="Haas B."/>
            <person name="Abouelleil A."/>
            <person name="Allen A.W."/>
            <person name="Alvarado L."/>
            <person name="Arachchi H.M."/>
            <person name="Berlin A.M."/>
            <person name="Chapman S.B."/>
            <person name="Gainer-Dewar J."/>
            <person name="Goldberg J."/>
            <person name="Griggs A."/>
            <person name="Gujja S."/>
            <person name="Hansen M."/>
            <person name="Howarth C."/>
            <person name="Imamovic A."/>
            <person name="Ireland A."/>
            <person name="Larimer J."/>
            <person name="McCowan C."/>
            <person name="Murphy C."/>
            <person name="Pearson M."/>
            <person name="Poon T.W."/>
            <person name="Priest M."/>
            <person name="Roberts A."/>
            <person name="Saif S."/>
            <person name="Shea T."/>
            <person name="Sisk P."/>
            <person name="Sykes S."/>
            <person name="Wortman J."/>
            <person name="Nusbaum C."/>
            <person name="Birren B."/>
        </authorList>
    </citation>
    <scope>NUCLEOTIDE SEQUENCE [LARGE SCALE GENOMIC DNA]</scope>
    <source>
        <strain evidence="2 3">MS-1</strain>
    </source>
</reference>
<feature type="chain" id="PRO_5002490025" evidence="1">
    <location>
        <begin position="21"/>
        <end position="191"/>
    </location>
</feature>
<accession>A0A0F5JSA3</accession>
<feature type="signal peptide" evidence="1">
    <location>
        <begin position="1"/>
        <end position="20"/>
    </location>
</feature>
<evidence type="ECO:0000313" key="2">
    <source>
        <dbReference type="EMBL" id="KKB60711.1"/>
    </source>
</evidence>
<gene>
    <name evidence="2" type="ORF">HMPREF1536_00085</name>
</gene>
<dbReference type="RefSeq" id="WP_011203022.1">
    <property type="nucleotide sequence ID" value="NZ_AUAE01000033.1"/>
</dbReference>
<keyword evidence="3" id="KW-1185">Reference proteome</keyword>
<proteinExistence type="predicted"/>
<dbReference type="HOGENOM" id="CLU_1303975_0_0_10"/>
<dbReference type="EMBL" id="AQHW01000001">
    <property type="protein sequence ID" value="KKB60711.1"/>
    <property type="molecule type" value="Genomic_DNA"/>
</dbReference>
<dbReference type="STRING" id="1203610.HMPREF1536_00085"/>
<protein>
    <submittedName>
        <fullName evidence="2">Uncharacterized protein</fullName>
    </submittedName>
</protein>
<sequence>MCNIKYILCTIFCMCAYLHAAAICSDSISDKFSYKVLENLNYCWDNNNIVYEDTNSKDTALFVSSHKYIISPILNAFCNNVNEQTELAKIGYCCKHYLIKVPNKSKKNIQYYSIEINILSNIKSHAPITSKIEELKKQDYAIIDIISEAPVMCLVFVEADYLVAVTYNMFYDFDDVLSFSKFFVKEHFSTK</sequence>
<name>A0A0F5JSA3_9BACT</name>
<evidence type="ECO:0000313" key="3">
    <source>
        <dbReference type="Proteomes" id="UP000033035"/>
    </source>
</evidence>
<keyword evidence="1" id="KW-0732">Signal</keyword>
<dbReference type="PATRIC" id="fig|1203610.3.peg.91"/>
<dbReference type="AlphaFoldDB" id="A0A0F5JSA3"/>